<dbReference type="CDD" id="cd12148">
    <property type="entry name" value="fungal_TF_MHR"/>
    <property type="match status" value="1"/>
</dbReference>
<dbReference type="EMBL" id="PDLM01000008">
    <property type="protein sequence ID" value="RDW71030.1"/>
    <property type="molecule type" value="Genomic_DNA"/>
</dbReference>
<evidence type="ECO:0000256" key="6">
    <source>
        <dbReference type="ARBA" id="ARBA00023163"/>
    </source>
</evidence>
<feature type="region of interest" description="Disordered" evidence="9">
    <location>
        <begin position="1"/>
        <end position="54"/>
    </location>
</feature>
<dbReference type="GO" id="GO:0000981">
    <property type="term" value="F:DNA-binding transcription factor activity, RNA polymerase II-specific"/>
    <property type="evidence" value="ECO:0007669"/>
    <property type="project" value="InterPro"/>
</dbReference>
<dbReference type="Gene3D" id="4.10.240.10">
    <property type="entry name" value="Zn(2)-C6 fungal-type DNA-binding domain"/>
    <property type="match status" value="1"/>
</dbReference>
<name>A0A3D8RAM5_9HELO</name>
<dbReference type="AlphaFoldDB" id="A0A3D8RAM5"/>
<evidence type="ECO:0000256" key="1">
    <source>
        <dbReference type="ARBA" id="ARBA00022723"/>
    </source>
</evidence>
<evidence type="ECO:0000256" key="4">
    <source>
        <dbReference type="ARBA" id="ARBA00023125"/>
    </source>
</evidence>
<dbReference type="InterPro" id="IPR036864">
    <property type="entry name" value="Zn2-C6_fun-type_DNA-bd_sf"/>
</dbReference>
<dbReference type="InterPro" id="IPR007219">
    <property type="entry name" value="XnlR_reg_dom"/>
</dbReference>
<evidence type="ECO:0000256" key="8">
    <source>
        <dbReference type="ARBA" id="ARBA00037990"/>
    </source>
</evidence>
<comment type="caution">
    <text evidence="11">The sequence shown here is derived from an EMBL/GenBank/DDBJ whole genome shotgun (WGS) entry which is preliminary data.</text>
</comment>
<keyword evidence="1" id="KW-0479">Metal-binding</keyword>
<comment type="similarity">
    <text evidence="8">Belongs to the xlnR/xlr1 family.</text>
</comment>
<dbReference type="GO" id="GO:0003677">
    <property type="term" value="F:DNA binding"/>
    <property type="evidence" value="ECO:0007669"/>
    <property type="project" value="UniProtKB-KW"/>
</dbReference>
<keyword evidence="4" id="KW-0238">DNA-binding</keyword>
<feature type="compositionally biased region" description="Polar residues" evidence="9">
    <location>
        <begin position="100"/>
        <end position="129"/>
    </location>
</feature>
<dbReference type="GO" id="GO:0008270">
    <property type="term" value="F:zinc ion binding"/>
    <property type="evidence" value="ECO:0007669"/>
    <property type="project" value="InterPro"/>
</dbReference>
<evidence type="ECO:0000256" key="2">
    <source>
        <dbReference type="ARBA" id="ARBA00022833"/>
    </source>
</evidence>
<evidence type="ECO:0000256" key="7">
    <source>
        <dbReference type="ARBA" id="ARBA00023242"/>
    </source>
</evidence>
<dbReference type="PROSITE" id="PS50048">
    <property type="entry name" value="ZN2_CY6_FUNGAL_2"/>
    <property type="match status" value="1"/>
</dbReference>
<dbReference type="PANTHER" id="PTHR47663:SF1">
    <property type="entry name" value="XYLANOLYTIC TRANSCRIPTIONAL ACTIVATOR XLNR-RELATED"/>
    <property type="match status" value="1"/>
</dbReference>
<keyword evidence="12" id="KW-1185">Reference proteome</keyword>
<keyword evidence="7" id="KW-0539">Nucleus</keyword>
<dbReference type="InterPro" id="IPR001138">
    <property type="entry name" value="Zn2Cys6_DnaBD"/>
</dbReference>
<dbReference type="SMART" id="SM00906">
    <property type="entry name" value="Fungal_trans"/>
    <property type="match status" value="1"/>
</dbReference>
<dbReference type="CDD" id="cd00067">
    <property type="entry name" value="GAL4"/>
    <property type="match status" value="1"/>
</dbReference>
<organism evidence="11 12">
    <name type="scientific">Coleophoma cylindrospora</name>
    <dbReference type="NCBI Taxonomy" id="1849047"/>
    <lineage>
        <taxon>Eukaryota</taxon>
        <taxon>Fungi</taxon>
        <taxon>Dikarya</taxon>
        <taxon>Ascomycota</taxon>
        <taxon>Pezizomycotina</taxon>
        <taxon>Leotiomycetes</taxon>
        <taxon>Helotiales</taxon>
        <taxon>Dermateaceae</taxon>
        <taxon>Coleophoma</taxon>
    </lineage>
</organism>
<feature type="compositionally biased region" description="Polar residues" evidence="9">
    <location>
        <begin position="691"/>
        <end position="700"/>
    </location>
</feature>
<dbReference type="PANTHER" id="PTHR47663">
    <property type="entry name" value="XYLANOLYTIC TRANSCRIPTIONAL ACTIVATOR XLNR-RELATED"/>
    <property type="match status" value="1"/>
</dbReference>
<accession>A0A3D8RAM5</accession>
<evidence type="ECO:0000256" key="5">
    <source>
        <dbReference type="ARBA" id="ARBA00023159"/>
    </source>
</evidence>
<sequence>MDAASMAWSNGVEADPDSRVGGGDNSGVPIQPDSLSAESRPGDQRTKQRTSRACDHCNAARRKCDGHQPCAYCVRTKSVCDYKRRVKKRGKPPGTTTKKQNQPLQDNSPSLTEQTSPEATPSHGQSNSHVAAPSTDHGESVSPDFTVSRSAFMTDDYHMFDIDPSWRIEDFDNGLGQDIEVPQPFSTYGIEAQRSMMAEMRSTSGYPDSQNTPPSPHDSTSDNEPVVVYGIHSFPSAKETSSARPEPNPKTAQSPPLTFKISRSGTLPRATSMADKLRQRKLSHQMSAVERPIRNGSGLQYPVLRDTIQLLRQFIPDSLSFDLLEAYFRVSPATNAYLAPCAPPTVYRKHSFLRQENPRSSSQVLLVSMLWLSAQTADIPVLNVSIARRKYVRRKLLEMTTKLLRPLNEVSLDTDFLQSHNGSFATPTSDESAVRSRQESGSVNALDEIMAYVHLAMVTSASEFKGASLRWWNLAFSLAREARLYQELPDSQAESTHESDHHTPVPESPKQRPHSYPPEYTFGEPSAFPSSKVSEETREERRRVWWFLYTMDRHISLCYNKPFALLDSECQNLHRPCDDELWLSERDIIPASMSHIGKGPSYICNAPTFFGFFMPLAALLGEIVYFVQAQNHPRFGISQSTLLDWKQWEKGISDRLYVYQQSLESLLLPDDTGTPRGPSCAGVELPPAHSPSGTTQSSPHETAIPIRNRVIYAYAKCIIHVLHILLAGHWDALTLLEKASWASSSAFVTAIGHVVEAASCLEMLLDVDPDAHFMPFYLGVYLLQGSLPLFVAADQLKTDAADLIIQACKTMIRVHEAHIIRMPSEFQILFVSALRLALNEMQGRTAYITESSVAKQMHVFQRYSWTREGRGLAG</sequence>
<dbReference type="Pfam" id="PF00172">
    <property type="entry name" value="Zn_clus"/>
    <property type="match status" value="1"/>
</dbReference>
<dbReference type="SMART" id="SM00066">
    <property type="entry name" value="GAL4"/>
    <property type="match status" value="1"/>
</dbReference>
<dbReference type="STRING" id="1849047.A0A3D8RAM5"/>
<feature type="compositionally biased region" description="Polar residues" evidence="9">
    <location>
        <begin position="201"/>
        <end position="212"/>
    </location>
</feature>
<dbReference type="GO" id="GO:0006351">
    <property type="term" value="P:DNA-templated transcription"/>
    <property type="evidence" value="ECO:0007669"/>
    <property type="project" value="InterPro"/>
</dbReference>
<dbReference type="InterPro" id="IPR051439">
    <property type="entry name" value="XlnR/Xlr1"/>
</dbReference>
<feature type="region of interest" description="Disordered" evidence="9">
    <location>
        <begin position="489"/>
        <end position="534"/>
    </location>
</feature>
<feature type="compositionally biased region" description="Basic and acidic residues" evidence="9">
    <location>
        <begin position="495"/>
        <end position="504"/>
    </location>
</feature>
<protein>
    <recommendedName>
        <fullName evidence="10">Zn(2)-C6 fungal-type domain-containing protein</fullName>
    </recommendedName>
</protein>
<gene>
    <name evidence="11" type="ORF">BP6252_07593</name>
</gene>
<evidence type="ECO:0000256" key="9">
    <source>
        <dbReference type="SAM" id="MobiDB-lite"/>
    </source>
</evidence>
<keyword evidence="5" id="KW-0010">Activator</keyword>
<feature type="region of interest" description="Disordered" evidence="9">
    <location>
        <begin position="84"/>
        <end position="143"/>
    </location>
</feature>
<dbReference type="Proteomes" id="UP000256645">
    <property type="component" value="Unassembled WGS sequence"/>
</dbReference>
<feature type="domain" description="Zn(2)-C6 fungal-type" evidence="10">
    <location>
        <begin position="53"/>
        <end position="82"/>
    </location>
</feature>
<evidence type="ECO:0000313" key="12">
    <source>
        <dbReference type="Proteomes" id="UP000256645"/>
    </source>
</evidence>
<evidence type="ECO:0000256" key="3">
    <source>
        <dbReference type="ARBA" id="ARBA00023015"/>
    </source>
</evidence>
<keyword evidence="2" id="KW-0862">Zinc</keyword>
<evidence type="ECO:0000313" key="11">
    <source>
        <dbReference type="EMBL" id="RDW71030.1"/>
    </source>
</evidence>
<dbReference type="Pfam" id="PF04082">
    <property type="entry name" value="Fungal_trans"/>
    <property type="match status" value="1"/>
</dbReference>
<reference evidence="11 12" key="1">
    <citation type="journal article" date="2018" name="IMA Fungus">
        <title>IMA Genome-F 9: Draft genome sequence of Annulohypoxylon stygium, Aspergillus mulundensis, Berkeleyomyces basicola (syn. Thielaviopsis basicola), Ceratocystis smalleyi, two Cercospora beticola strains, Coleophoma cylindrospora, Fusarium fracticaudum, Phialophora cf. hyalina, and Morchella septimelata.</title>
        <authorList>
            <person name="Wingfield B.D."/>
            <person name="Bills G.F."/>
            <person name="Dong Y."/>
            <person name="Huang W."/>
            <person name="Nel W.J."/>
            <person name="Swalarsk-Parry B.S."/>
            <person name="Vaghefi N."/>
            <person name="Wilken P.M."/>
            <person name="An Z."/>
            <person name="de Beer Z.W."/>
            <person name="De Vos L."/>
            <person name="Chen L."/>
            <person name="Duong T.A."/>
            <person name="Gao Y."/>
            <person name="Hammerbacher A."/>
            <person name="Kikkert J.R."/>
            <person name="Li Y."/>
            <person name="Li H."/>
            <person name="Li K."/>
            <person name="Li Q."/>
            <person name="Liu X."/>
            <person name="Ma X."/>
            <person name="Naidoo K."/>
            <person name="Pethybridge S.J."/>
            <person name="Sun J."/>
            <person name="Steenkamp E.T."/>
            <person name="van der Nest M.A."/>
            <person name="van Wyk S."/>
            <person name="Wingfield M.J."/>
            <person name="Xiong C."/>
            <person name="Yue Q."/>
            <person name="Zhang X."/>
        </authorList>
    </citation>
    <scope>NUCLEOTIDE SEQUENCE [LARGE SCALE GENOMIC DNA]</scope>
    <source>
        <strain evidence="11 12">BP6252</strain>
    </source>
</reference>
<dbReference type="OrthoDB" id="3837332at2759"/>
<feature type="region of interest" description="Disordered" evidence="9">
    <location>
        <begin position="673"/>
        <end position="700"/>
    </location>
</feature>
<keyword evidence="6" id="KW-0804">Transcription</keyword>
<keyword evidence="3" id="KW-0805">Transcription regulation</keyword>
<feature type="region of interest" description="Disordered" evidence="9">
    <location>
        <begin position="199"/>
        <end position="263"/>
    </location>
</feature>
<proteinExistence type="inferred from homology"/>
<dbReference type="SUPFAM" id="SSF57701">
    <property type="entry name" value="Zn2/Cys6 DNA-binding domain"/>
    <property type="match status" value="1"/>
</dbReference>
<evidence type="ECO:0000259" key="10">
    <source>
        <dbReference type="PROSITE" id="PS50048"/>
    </source>
</evidence>
<feature type="compositionally biased region" description="Polar residues" evidence="9">
    <location>
        <begin position="250"/>
        <end position="263"/>
    </location>
</feature>